<protein>
    <submittedName>
        <fullName evidence="2">DEBR0S2_21330g1_1</fullName>
    </submittedName>
</protein>
<dbReference type="Proteomes" id="UP000478008">
    <property type="component" value="Unassembled WGS sequence"/>
</dbReference>
<dbReference type="EMBL" id="CABFWN010000002">
    <property type="protein sequence ID" value="VUG18002.1"/>
    <property type="molecule type" value="Genomic_DNA"/>
</dbReference>
<dbReference type="InterPro" id="IPR001453">
    <property type="entry name" value="MoaB/Mog_dom"/>
</dbReference>
<reference evidence="2 3" key="1">
    <citation type="submission" date="2019-07" db="EMBL/GenBank/DDBJ databases">
        <authorList>
            <person name="Friedrich A."/>
            <person name="Schacherer J."/>
        </authorList>
    </citation>
    <scope>NUCLEOTIDE SEQUENCE [LARGE SCALE GENOMIC DNA]</scope>
</reference>
<proteinExistence type="predicted"/>
<name>A0A7D9GZN2_DEKBR</name>
<dbReference type="AlphaFoldDB" id="A0A7D9GZN2"/>
<dbReference type="SUPFAM" id="SSF53218">
    <property type="entry name" value="Molybdenum cofactor biosynthesis proteins"/>
    <property type="match status" value="1"/>
</dbReference>
<dbReference type="SMART" id="SM00852">
    <property type="entry name" value="MoCF_biosynth"/>
    <property type="match status" value="1"/>
</dbReference>
<evidence type="ECO:0000313" key="2">
    <source>
        <dbReference type="EMBL" id="VUG18002.1"/>
    </source>
</evidence>
<dbReference type="Pfam" id="PF00994">
    <property type="entry name" value="MoCF_biosynth"/>
    <property type="match status" value="1"/>
</dbReference>
<keyword evidence="3" id="KW-1185">Reference proteome</keyword>
<dbReference type="InterPro" id="IPR036425">
    <property type="entry name" value="MoaB/Mog-like_dom_sf"/>
</dbReference>
<dbReference type="GO" id="GO:0042726">
    <property type="term" value="P:flavin-containing compound metabolic process"/>
    <property type="evidence" value="ECO:0007669"/>
    <property type="project" value="TreeGrafter"/>
</dbReference>
<sequence>MVQLKLTSTSFSNFQHTVKNAGCIIIGDEILNSKIVDTNSRFFAKKCYENGINLRKITVVGDNEEDIIDTVHQFVSKYDFTVTTGGIGSTHDDLSYQSIAKAFKISLEFNQQTYDRAMKLNPECVPAKSNKELWNSFTRMICLPYAKDRTRILYSPTSWTPVVTIDSKLAILPGVPKFFEDLLANGLFPHLNVPGNPFISLYVVTKMQEVEFGPYLSLKQKELLTAKESTTIKLGSYPHYEAGVDTISITGRKSEMKRIEQAANDILTEVNGIRITREQEFTLSNNREFKQMEFLKSLD</sequence>
<evidence type="ECO:0000313" key="3">
    <source>
        <dbReference type="Proteomes" id="UP000478008"/>
    </source>
</evidence>
<dbReference type="PANTHER" id="PTHR47675">
    <property type="entry name" value="MOLYBDOPTERIN BINDING DOMAIN PROTEIN (AFU_ORTHOLOGUE AFUA_5G11210)"/>
    <property type="match status" value="1"/>
</dbReference>
<accession>A0A7D9GZN2</accession>
<dbReference type="PANTHER" id="PTHR47675:SF1">
    <property type="entry name" value="MOLYBDOPTERIN BINDING DOMAIN PROTEIN (AFU_ORTHOLOGUE AFUA_5G11210)"/>
    <property type="match status" value="1"/>
</dbReference>
<dbReference type="Gene3D" id="3.40.980.10">
    <property type="entry name" value="MoaB/Mog-like domain"/>
    <property type="match status" value="1"/>
</dbReference>
<evidence type="ECO:0000259" key="1">
    <source>
        <dbReference type="SMART" id="SM00852"/>
    </source>
</evidence>
<gene>
    <name evidence="2" type="ORF">DEBR0S2_21330G</name>
</gene>
<organism evidence="2 3">
    <name type="scientific">Dekkera bruxellensis</name>
    <name type="common">Brettanomyces custersii</name>
    <dbReference type="NCBI Taxonomy" id="5007"/>
    <lineage>
        <taxon>Eukaryota</taxon>
        <taxon>Fungi</taxon>
        <taxon>Dikarya</taxon>
        <taxon>Ascomycota</taxon>
        <taxon>Saccharomycotina</taxon>
        <taxon>Pichiomycetes</taxon>
        <taxon>Pichiales</taxon>
        <taxon>Pichiaceae</taxon>
        <taxon>Brettanomyces</taxon>
    </lineage>
</organism>
<dbReference type="GO" id="GO:0047884">
    <property type="term" value="F:FAD diphosphatase activity"/>
    <property type="evidence" value="ECO:0007669"/>
    <property type="project" value="TreeGrafter"/>
</dbReference>
<feature type="domain" description="MoaB/Mog" evidence="1">
    <location>
        <begin position="22"/>
        <end position="194"/>
    </location>
</feature>